<accession>A0A6N8DMK4</accession>
<feature type="chain" id="PRO_5026857930" description="Peptidase propeptide and YPEB domain-containing protein" evidence="1">
    <location>
        <begin position="23"/>
        <end position="98"/>
    </location>
</feature>
<dbReference type="RefSeq" id="WP_155445069.1">
    <property type="nucleotide sequence ID" value="NZ_JAOQNR010000003.1"/>
</dbReference>
<sequence>MTRSLLVVVAAGAIIGASPAPAEPVSLESARDLVRRGDILPLRDALSRLRPVPDGEIVEAFLEREKDGYLYRIKVLGRDGRYRDHRANAKASASGDGP</sequence>
<dbReference type="EMBL" id="WNKS01000003">
    <property type="protein sequence ID" value="MTV30411.1"/>
    <property type="molecule type" value="Genomic_DNA"/>
</dbReference>
<evidence type="ECO:0000313" key="2">
    <source>
        <dbReference type="EMBL" id="MTV30411.1"/>
    </source>
</evidence>
<name>A0A6N8DMK4_RHOAC</name>
<evidence type="ECO:0008006" key="4">
    <source>
        <dbReference type="Google" id="ProtNLM"/>
    </source>
</evidence>
<comment type="caution">
    <text evidence="2">The sequence shown here is derived from an EMBL/GenBank/DDBJ whole genome shotgun (WGS) entry which is preliminary data.</text>
</comment>
<protein>
    <recommendedName>
        <fullName evidence="4">Peptidase propeptide and YPEB domain-containing protein</fullName>
    </recommendedName>
</protein>
<evidence type="ECO:0000256" key="1">
    <source>
        <dbReference type="SAM" id="SignalP"/>
    </source>
</evidence>
<reference evidence="2 3" key="1">
    <citation type="submission" date="2019-11" db="EMBL/GenBank/DDBJ databases">
        <title>Whole-genome sequence of a Rhodoblastus acidophilus DSM 142.</title>
        <authorList>
            <person name="Kyndt J.A."/>
            <person name="Meyer T.E."/>
        </authorList>
    </citation>
    <scope>NUCLEOTIDE SEQUENCE [LARGE SCALE GENOMIC DNA]</scope>
    <source>
        <strain evidence="2 3">DSM 142</strain>
    </source>
</reference>
<dbReference type="OrthoDB" id="7933681at2"/>
<gene>
    <name evidence="2" type="ORF">GJ654_05330</name>
</gene>
<keyword evidence="1" id="KW-0732">Signal</keyword>
<organism evidence="2 3">
    <name type="scientific">Rhodoblastus acidophilus</name>
    <name type="common">Rhodopseudomonas acidophila</name>
    <dbReference type="NCBI Taxonomy" id="1074"/>
    <lineage>
        <taxon>Bacteria</taxon>
        <taxon>Pseudomonadati</taxon>
        <taxon>Pseudomonadota</taxon>
        <taxon>Alphaproteobacteria</taxon>
        <taxon>Hyphomicrobiales</taxon>
        <taxon>Rhodoblastaceae</taxon>
        <taxon>Rhodoblastus</taxon>
    </lineage>
</organism>
<dbReference type="Proteomes" id="UP000439113">
    <property type="component" value="Unassembled WGS sequence"/>
</dbReference>
<evidence type="ECO:0000313" key="3">
    <source>
        <dbReference type="Proteomes" id="UP000439113"/>
    </source>
</evidence>
<proteinExistence type="predicted"/>
<dbReference type="AlphaFoldDB" id="A0A6N8DMK4"/>
<feature type="signal peptide" evidence="1">
    <location>
        <begin position="1"/>
        <end position="22"/>
    </location>
</feature>